<reference evidence="2 3" key="1">
    <citation type="journal article" date="2013" name="Curr. Biol.">
        <title>The Genome of the Foraminiferan Reticulomyxa filosa.</title>
        <authorList>
            <person name="Glockner G."/>
            <person name="Hulsmann N."/>
            <person name="Schleicher M."/>
            <person name="Noegel A.A."/>
            <person name="Eichinger L."/>
            <person name="Gallinger C."/>
            <person name="Pawlowski J."/>
            <person name="Sierra R."/>
            <person name="Euteneuer U."/>
            <person name="Pillet L."/>
            <person name="Moustafa A."/>
            <person name="Platzer M."/>
            <person name="Groth M."/>
            <person name="Szafranski K."/>
            <person name="Schliwa M."/>
        </authorList>
    </citation>
    <scope>NUCLEOTIDE SEQUENCE [LARGE SCALE GENOMIC DNA]</scope>
</reference>
<accession>X6N8V4</accession>
<proteinExistence type="predicted"/>
<feature type="compositionally biased region" description="Basic and acidic residues" evidence="1">
    <location>
        <begin position="118"/>
        <end position="130"/>
    </location>
</feature>
<evidence type="ECO:0000256" key="1">
    <source>
        <dbReference type="SAM" id="MobiDB-lite"/>
    </source>
</evidence>
<feature type="compositionally biased region" description="Acidic residues" evidence="1">
    <location>
        <begin position="207"/>
        <end position="223"/>
    </location>
</feature>
<feature type="compositionally biased region" description="Basic and acidic residues" evidence="1">
    <location>
        <begin position="224"/>
        <end position="244"/>
    </location>
</feature>
<dbReference type="EMBL" id="ASPP01010956">
    <property type="protein sequence ID" value="ETO22189.1"/>
    <property type="molecule type" value="Genomic_DNA"/>
</dbReference>
<feature type="region of interest" description="Disordered" evidence="1">
    <location>
        <begin position="77"/>
        <end position="130"/>
    </location>
</feature>
<organism evidence="2 3">
    <name type="scientific">Reticulomyxa filosa</name>
    <dbReference type="NCBI Taxonomy" id="46433"/>
    <lineage>
        <taxon>Eukaryota</taxon>
        <taxon>Sar</taxon>
        <taxon>Rhizaria</taxon>
        <taxon>Retaria</taxon>
        <taxon>Foraminifera</taxon>
        <taxon>Monothalamids</taxon>
        <taxon>Reticulomyxidae</taxon>
        <taxon>Reticulomyxa</taxon>
    </lineage>
</organism>
<dbReference type="AlphaFoldDB" id="X6N8V4"/>
<protein>
    <submittedName>
        <fullName evidence="2">Uncharacterized protein</fullName>
    </submittedName>
</protein>
<feature type="region of interest" description="Disordered" evidence="1">
    <location>
        <begin position="199"/>
        <end position="244"/>
    </location>
</feature>
<name>X6N8V4_RETFI</name>
<evidence type="ECO:0000313" key="2">
    <source>
        <dbReference type="EMBL" id="ETO22189.1"/>
    </source>
</evidence>
<feature type="region of interest" description="Disordered" evidence="1">
    <location>
        <begin position="148"/>
        <end position="182"/>
    </location>
</feature>
<evidence type="ECO:0000313" key="3">
    <source>
        <dbReference type="Proteomes" id="UP000023152"/>
    </source>
</evidence>
<dbReference type="Proteomes" id="UP000023152">
    <property type="component" value="Unassembled WGS sequence"/>
</dbReference>
<feature type="compositionally biased region" description="Basic and acidic residues" evidence="1">
    <location>
        <begin position="81"/>
        <end position="96"/>
    </location>
</feature>
<comment type="caution">
    <text evidence="2">The sequence shown here is derived from an EMBL/GenBank/DDBJ whole genome shotgun (WGS) entry which is preliminary data.</text>
</comment>
<keyword evidence="3" id="KW-1185">Reference proteome</keyword>
<feature type="non-terminal residue" evidence="2">
    <location>
        <position position="244"/>
    </location>
</feature>
<sequence length="244" mass="28835">MDWRRSQHKKVLFRKNTYPSYLNHSHEKKKLEPYQERRLAEAAKWSRPHLRKRYVHGSKIPTLSQLTRKRSQLLDSTMGMNKEDEERLVQEKEKLKNQRSKKLKEKNDYKKLQQGNKEFMKKKEKEKTDEKLSKLDALAWESVLYTFGNEDDEKETPANGSPEEVYFDAEGEACPPVGGHTAGALQQISSDEFFKHFKMEDFHLQEEQQEDGDDDNDEDENDKDNDHSEKESKKAYDNVNHAKD</sequence>
<gene>
    <name evidence="2" type="ORF">RFI_15011</name>
</gene>